<dbReference type="Proteomes" id="UP000317663">
    <property type="component" value="Unassembled WGS sequence"/>
</dbReference>
<sequence>MRHLLLSALIALSPLTAFAGTSSGEINISLTIMPTCAVSVTGNQPSVSCAQQSFSQPHISESRLPAVPGISVGTKRVTVEW</sequence>
<dbReference type="OrthoDB" id="6506498at2"/>
<feature type="chain" id="PRO_5021327492" description="Fimbrial protein" evidence="1">
    <location>
        <begin position="20"/>
        <end position="81"/>
    </location>
</feature>
<keyword evidence="3" id="KW-1185">Reference proteome</keyword>
<organism evidence="2 3">
    <name type="scientific">Ewingella americana</name>
    <dbReference type="NCBI Taxonomy" id="41202"/>
    <lineage>
        <taxon>Bacteria</taxon>
        <taxon>Pseudomonadati</taxon>
        <taxon>Pseudomonadota</taxon>
        <taxon>Gammaproteobacteria</taxon>
        <taxon>Enterobacterales</taxon>
        <taxon>Yersiniaceae</taxon>
        <taxon>Ewingella</taxon>
    </lineage>
</organism>
<evidence type="ECO:0008006" key="4">
    <source>
        <dbReference type="Google" id="ProtNLM"/>
    </source>
</evidence>
<dbReference type="EMBL" id="RCZD01000005">
    <property type="protein sequence ID" value="TPG62159.1"/>
    <property type="molecule type" value="Genomic_DNA"/>
</dbReference>
<protein>
    <recommendedName>
        <fullName evidence="4">Fimbrial protein</fullName>
    </recommendedName>
</protein>
<evidence type="ECO:0000313" key="3">
    <source>
        <dbReference type="Proteomes" id="UP000317663"/>
    </source>
</evidence>
<dbReference type="AlphaFoldDB" id="A0A502GJ01"/>
<evidence type="ECO:0000256" key="1">
    <source>
        <dbReference type="SAM" id="SignalP"/>
    </source>
</evidence>
<proteinExistence type="predicted"/>
<feature type="signal peptide" evidence="1">
    <location>
        <begin position="1"/>
        <end position="19"/>
    </location>
</feature>
<comment type="caution">
    <text evidence="2">The sequence shown here is derived from an EMBL/GenBank/DDBJ whole genome shotgun (WGS) entry which is preliminary data.</text>
</comment>
<evidence type="ECO:0000313" key="2">
    <source>
        <dbReference type="EMBL" id="TPG62159.1"/>
    </source>
</evidence>
<keyword evidence="1" id="KW-0732">Signal</keyword>
<gene>
    <name evidence="2" type="ORF">EAH77_12045</name>
</gene>
<reference evidence="2 3" key="1">
    <citation type="journal article" date="2019" name="Environ. Microbiol.">
        <title>Species interactions and distinct microbial communities in high Arctic permafrost affected cryosols are associated with the CH4 and CO2 gas fluxes.</title>
        <authorList>
            <person name="Altshuler I."/>
            <person name="Hamel J."/>
            <person name="Turney S."/>
            <person name="Magnuson E."/>
            <person name="Levesque R."/>
            <person name="Greer C."/>
            <person name="Whyte L.G."/>
        </authorList>
    </citation>
    <scope>NUCLEOTIDE SEQUENCE [LARGE SCALE GENOMIC DNA]</scope>
    <source>
        <strain evidence="2 3">E4</strain>
    </source>
</reference>
<name>A0A502GJ01_9GAMM</name>
<accession>A0A502GJ01</accession>
<dbReference type="RefSeq" id="WP_140472905.1">
    <property type="nucleotide sequence ID" value="NZ_RCZD01000005.1"/>
</dbReference>